<organism evidence="2 3">
    <name type="scientific">Hanseniaspora valbyensis NRRL Y-1626</name>
    <dbReference type="NCBI Taxonomy" id="766949"/>
    <lineage>
        <taxon>Eukaryota</taxon>
        <taxon>Fungi</taxon>
        <taxon>Dikarya</taxon>
        <taxon>Ascomycota</taxon>
        <taxon>Saccharomycotina</taxon>
        <taxon>Saccharomycetes</taxon>
        <taxon>Saccharomycodales</taxon>
        <taxon>Saccharomycodaceae</taxon>
        <taxon>Hanseniaspora</taxon>
    </lineage>
</organism>
<proteinExistence type="predicted"/>
<dbReference type="Proteomes" id="UP000092321">
    <property type="component" value="Unassembled WGS sequence"/>
</dbReference>
<sequence>MPSNILNKISDKLTGHEESDDTTQSHGKSQKAQSQQSGRAGGYGNNDTDFTDYQSAGNAPGGRTTRSQTASNQQDQSYAQHKRGAFSDQMDMNNEDRTHQSNIPADSYQQNQSSSSGGYGQQMNSQGTSNMKGSRGYDDEYGSQQQSFRGNAGGSSMSDKFSSAANNQYVKQGIDKGKDYISNNM</sequence>
<name>A0A1B7TBZ3_9ASCO</name>
<accession>A0A1B7TBZ3</accession>
<feature type="compositionally biased region" description="Polar residues" evidence="1">
    <location>
        <begin position="142"/>
        <end position="163"/>
    </location>
</feature>
<evidence type="ECO:0000256" key="1">
    <source>
        <dbReference type="SAM" id="MobiDB-lite"/>
    </source>
</evidence>
<dbReference type="AlphaFoldDB" id="A0A1B7TBZ3"/>
<feature type="compositionally biased region" description="Low complexity" evidence="1">
    <location>
        <begin position="107"/>
        <end position="127"/>
    </location>
</feature>
<protein>
    <submittedName>
        <fullName evidence="2">Uncharacterized protein</fullName>
    </submittedName>
</protein>
<evidence type="ECO:0000313" key="3">
    <source>
        <dbReference type="Proteomes" id="UP000092321"/>
    </source>
</evidence>
<keyword evidence="3" id="KW-1185">Reference proteome</keyword>
<dbReference type="OrthoDB" id="3973179at2759"/>
<evidence type="ECO:0000313" key="2">
    <source>
        <dbReference type="EMBL" id="OBA26262.1"/>
    </source>
</evidence>
<reference evidence="3" key="1">
    <citation type="journal article" date="2016" name="Proc. Natl. Acad. Sci. U.S.A.">
        <title>Comparative genomics of biotechnologically important yeasts.</title>
        <authorList>
            <person name="Riley R."/>
            <person name="Haridas S."/>
            <person name="Wolfe K.H."/>
            <person name="Lopes M.R."/>
            <person name="Hittinger C.T."/>
            <person name="Goeker M."/>
            <person name="Salamov A.A."/>
            <person name="Wisecaver J.H."/>
            <person name="Long T.M."/>
            <person name="Calvey C.H."/>
            <person name="Aerts A.L."/>
            <person name="Barry K.W."/>
            <person name="Choi C."/>
            <person name="Clum A."/>
            <person name="Coughlan A.Y."/>
            <person name="Deshpande S."/>
            <person name="Douglass A.P."/>
            <person name="Hanson S.J."/>
            <person name="Klenk H.-P."/>
            <person name="LaButti K.M."/>
            <person name="Lapidus A."/>
            <person name="Lindquist E.A."/>
            <person name="Lipzen A.M."/>
            <person name="Meier-Kolthoff J.P."/>
            <person name="Ohm R.A."/>
            <person name="Otillar R.P."/>
            <person name="Pangilinan J.L."/>
            <person name="Peng Y."/>
            <person name="Rokas A."/>
            <person name="Rosa C.A."/>
            <person name="Scheuner C."/>
            <person name="Sibirny A.A."/>
            <person name="Slot J.C."/>
            <person name="Stielow J.B."/>
            <person name="Sun H."/>
            <person name="Kurtzman C.P."/>
            <person name="Blackwell M."/>
            <person name="Grigoriev I.V."/>
            <person name="Jeffries T.W."/>
        </authorList>
    </citation>
    <scope>NUCLEOTIDE SEQUENCE [LARGE SCALE GENOMIC DNA]</scope>
    <source>
        <strain evidence="3">NRRL Y-1626</strain>
    </source>
</reference>
<feature type="compositionally biased region" description="Polar residues" evidence="1">
    <location>
        <begin position="45"/>
        <end position="57"/>
    </location>
</feature>
<feature type="region of interest" description="Disordered" evidence="1">
    <location>
        <begin position="1"/>
        <end position="163"/>
    </location>
</feature>
<dbReference type="EMBL" id="LXPE01000020">
    <property type="protein sequence ID" value="OBA26262.1"/>
    <property type="molecule type" value="Genomic_DNA"/>
</dbReference>
<feature type="compositionally biased region" description="Polar residues" evidence="1">
    <location>
        <begin position="64"/>
        <end position="79"/>
    </location>
</feature>
<gene>
    <name evidence="2" type="ORF">HANVADRAFT_49260</name>
</gene>
<feature type="compositionally biased region" description="Low complexity" evidence="1">
    <location>
        <begin position="24"/>
        <end position="38"/>
    </location>
</feature>
<comment type="caution">
    <text evidence="2">The sequence shown here is derived from an EMBL/GenBank/DDBJ whole genome shotgun (WGS) entry which is preliminary data.</text>
</comment>